<dbReference type="GO" id="GO:0006166">
    <property type="term" value="P:purine ribonucleoside salvage"/>
    <property type="evidence" value="ECO:0007669"/>
    <property type="project" value="UniProtKB-UniRule"/>
</dbReference>
<dbReference type="GO" id="GO:0019509">
    <property type="term" value="P:L-methionine salvage from methylthioadenosine"/>
    <property type="evidence" value="ECO:0007669"/>
    <property type="project" value="TreeGrafter"/>
</dbReference>
<comment type="similarity">
    <text evidence="4">Belongs to the PNP/MTAP phosphorylase family. MTAP subfamily.</text>
</comment>
<name>A0A7H8NC36_9ACTN</name>
<comment type="miscellaneous">
    <text evidence="4">Although this enzyme belongs to the family of MTA phosphorylases based on sequence homology, it lacks several conserved amino acids in the substrate binding pocket that confer specificity towards MTA.</text>
</comment>
<evidence type="ECO:0000256" key="3">
    <source>
        <dbReference type="ARBA" id="ARBA00022726"/>
    </source>
</evidence>
<comment type="function">
    <text evidence="4">Purine nucleoside phosphorylase involved in purine salvage.</text>
</comment>
<keyword evidence="3 4" id="KW-0660">Purine salvage</keyword>
<evidence type="ECO:0000313" key="7">
    <source>
        <dbReference type="Proteomes" id="UP000509303"/>
    </source>
</evidence>
<dbReference type="SUPFAM" id="SSF53167">
    <property type="entry name" value="Purine and uridine phosphorylases"/>
    <property type="match status" value="1"/>
</dbReference>
<dbReference type="PANTHER" id="PTHR42679">
    <property type="entry name" value="S-METHYL-5'-THIOADENOSINE PHOSPHORYLASE"/>
    <property type="match status" value="1"/>
</dbReference>
<feature type="binding site" evidence="4">
    <location>
        <begin position="231"/>
        <end position="233"/>
    </location>
    <ligand>
        <name>substrate</name>
    </ligand>
</feature>
<organism evidence="6 7">
    <name type="scientific">Streptomyces buecherae</name>
    <dbReference type="NCBI Taxonomy" id="2763006"/>
    <lineage>
        <taxon>Bacteria</taxon>
        <taxon>Bacillati</taxon>
        <taxon>Actinomycetota</taxon>
        <taxon>Actinomycetes</taxon>
        <taxon>Kitasatosporales</taxon>
        <taxon>Streptomycetaceae</taxon>
        <taxon>Streptomyces</taxon>
    </lineage>
</organism>
<evidence type="ECO:0000259" key="5">
    <source>
        <dbReference type="Pfam" id="PF01048"/>
    </source>
</evidence>
<dbReference type="HAMAP" id="MF_01963">
    <property type="entry name" value="MTAP"/>
    <property type="match status" value="1"/>
</dbReference>
<evidence type="ECO:0000256" key="1">
    <source>
        <dbReference type="ARBA" id="ARBA00022676"/>
    </source>
</evidence>
<dbReference type="CDD" id="cd09010">
    <property type="entry name" value="MTAP_SsMTAPII_like_MTIP"/>
    <property type="match status" value="1"/>
</dbReference>
<feature type="site" description="Important for substrate specificity" evidence="4">
    <location>
        <position position="244"/>
    </location>
</feature>
<dbReference type="GO" id="GO:0005829">
    <property type="term" value="C:cytosol"/>
    <property type="evidence" value="ECO:0007669"/>
    <property type="project" value="TreeGrafter"/>
</dbReference>
<keyword evidence="7" id="KW-1185">Reference proteome</keyword>
<dbReference type="NCBIfam" id="TIGR01694">
    <property type="entry name" value="MTAP"/>
    <property type="match status" value="1"/>
</dbReference>
<dbReference type="NCBIfam" id="NF005876">
    <property type="entry name" value="PRK07823.1"/>
    <property type="match status" value="1"/>
</dbReference>
<protein>
    <recommendedName>
        <fullName evidence="4">Purine nucleoside phosphorylase</fullName>
        <shortName evidence="4">PNP</shortName>
        <ecNumber evidence="4">2.4.2.1</ecNumber>
    </recommendedName>
</protein>
<reference evidence="6 7" key="1">
    <citation type="submission" date="2020-06" db="EMBL/GenBank/DDBJ databases">
        <title>Genome mining for natural products.</title>
        <authorList>
            <person name="Zhang B."/>
            <person name="Shi J."/>
            <person name="Ge H."/>
        </authorList>
    </citation>
    <scope>NUCLEOTIDE SEQUENCE [LARGE SCALE GENOMIC DNA]</scope>
    <source>
        <strain evidence="6 7">NA00687</strain>
    </source>
</reference>
<dbReference type="InterPro" id="IPR010044">
    <property type="entry name" value="MTAP"/>
</dbReference>
<dbReference type="NCBIfam" id="NF006599">
    <property type="entry name" value="PRK09136.1"/>
    <property type="match status" value="1"/>
</dbReference>
<dbReference type="EC" id="2.4.2.1" evidence="4"/>
<feature type="binding site" evidence="4">
    <location>
        <position position="207"/>
    </location>
    <ligand>
        <name>substrate</name>
    </ligand>
</feature>
<feature type="binding site" evidence="4">
    <location>
        <position position="27"/>
    </location>
    <ligand>
        <name>phosphate</name>
        <dbReference type="ChEBI" id="CHEBI:43474"/>
    </ligand>
</feature>
<comment type="caution">
    <text evidence="4">Lacks conserved residue(s) required for the propagation of feature annotation.</text>
</comment>
<evidence type="ECO:0000256" key="4">
    <source>
        <dbReference type="HAMAP-Rule" id="MF_01963"/>
    </source>
</evidence>
<feature type="site" description="Important for substrate specificity" evidence="4">
    <location>
        <position position="189"/>
    </location>
</feature>
<dbReference type="AlphaFoldDB" id="A0A7H8NC36"/>
<dbReference type="GO" id="GO:0017061">
    <property type="term" value="F:S-methyl-5-thioadenosine phosphorylase activity"/>
    <property type="evidence" value="ECO:0007669"/>
    <property type="project" value="InterPro"/>
</dbReference>
<dbReference type="InterPro" id="IPR035994">
    <property type="entry name" value="Nucleoside_phosphorylase_sf"/>
</dbReference>
<comment type="pathway">
    <text evidence="4">Purine metabolism; purine nucleoside salvage.</text>
</comment>
<feature type="domain" description="Nucleoside phosphorylase" evidence="5">
    <location>
        <begin position="20"/>
        <end position="265"/>
    </location>
</feature>
<dbReference type="Gene3D" id="3.40.50.1580">
    <property type="entry name" value="Nucleoside phosphorylase domain"/>
    <property type="match status" value="1"/>
</dbReference>
<dbReference type="PANTHER" id="PTHR42679:SF2">
    <property type="entry name" value="S-METHYL-5'-THIOADENOSINE PHOSPHORYLASE"/>
    <property type="match status" value="1"/>
</dbReference>
<keyword evidence="2 4" id="KW-0808">Transferase</keyword>
<dbReference type="UniPathway" id="UPA00606"/>
<evidence type="ECO:0000256" key="2">
    <source>
        <dbReference type="ARBA" id="ARBA00022679"/>
    </source>
</evidence>
<gene>
    <name evidence="6" type="ORF">HUT08_23075</name>
</gene>
<feature type="binding site" evidence="4">
    <location>
        <position position="208"/>
    </location>
    <ligand>
        <name>phosphate</name>
        <dbReference type="ChEBI" id="CHEBI:43474"/>
    </ligand>
</feature>
<feature type="binding site" evidence="4">
    <location>
        <begin position="67"/>
        <end position="68"/>
    </location>
    <ligand>
        <name>phosphate</name>
        <dbReference type="ChEBI" id="CHEBI:43474"/>
    </ligand>
</feature>
<keyword evidence="1 4" id="KW-0328">Glycosyltransferase</keyword>
<dbReference type="FunFam" id="3.40.50.1580:FF:000013">
    <property type="entry name" value="Purine nucleoside phosphorylase"/>
    <property type="match status" value="1"/>
</dbReference>
<evidence type="ECO:0000313" key="6">
    <source>
        <dbReference type="EMBL" id="QKW51936.1"/>
    </source>
</evidence>
<accession>A0A7H8NC36</accession>
<comment type="subunit">
    <text evidence="4">Homohexamer. Dimer of a homotrimer.</text>
</comment>
<comment type="catalytic activity">
    <reaction evidence="4">
        <text>a purine D-ribonucleoside + phosphate = a purine nucleobase + alpha-D-ribose 1-phosphate</text>
        <dbReference type="Rhea" id="RHEA:19805"/>
        <dbReference type="ChEBI" id="CHEBI:26386"/>
        <dbReference type="ChEBI" id="CHEBI:43474"/>
        <dbReference type="ChEBI" id="CHEBI:57720"/>
        <dbReference type="ChEBI" id="CHEBI:142355"/>
        <dbReference type="EC" id="2.4.2.1"/>
    </reaction>
</comment>
<dbReference type="Proteomes" id="UP000509303">
    <property type="component" value="Chromosome"/>
</dbReference>
<dbReference type="EMBL" id="CP054929">
    <property type="protein sequence ID" value="QKW51936.1"/>
    <property type="molecule type" value="Genomic_DNA"/>
</dbReference>
<sequence length="293" mass="31601">MAETQTTAPSVIPKTAPQAEIGVIGGSGFYSFLDDVTEITVDTPYGAPSDSLFLGEVAGRRVAFLPRHGRKHHLPPHRINYRANLWALRSVGVRQVLGPCAVGGLRPEFGPGTLLVPDQIVDRTKARAQTYFDGEPLPDGGPRPNVVHLTFADPYCPQGRLAALKAARGRDWEPVDGGTLVVIEGPRFSTRAESRWHAAQGWSVVGMTGHPEAVLARELELCYTSLTLVTDLDAGTEAGDGVSHEEVMRVFASNVDRLRDVLFDAVAALPDPAERDCVCARAHEGRDLGIELP</sequence>
<dbReference type="InterPro" id="IPR000845">
    <property type="entry name" value="Nucleoside_phosphorylase_d"/>
</dbReference>
<proteinExistence type="inferred from homology"/>
<dbReference type="Pfam" id="PF01048">
    <property type="entry name" value="PNP_UDP_1"/>
    <property type="match status" value="1"/>
</dbReference>
<dbReference type="RefSeq" id="WP_176163643.1">
    <property type="nucleotide sequence ID" value="NZ_CP054929.1"/>
</dbReference>